<sequence>MERIWSLNFKSPNFDTRRFRLNRLGVFAGWRSSPTALTGLDFYLPQTDTYTGRIVTFTEDKLLDEDQIRLELYLWNSKQTPFYPGLSSIPVAKIPYQCSVDRSKGRFDPTKNPQLFDESHPYFPFIVRPQTAVNASRLPEDVPAFLIWESSPFPREELGYLLPDYYSTLMNRVWRLQTQIREIALDEASASWPNFRSSQPPKLAARNWGEEMTFNQLVDNLTPLQRWVKELDAWVRMGNLLRGTPRDPLLCLPFSDTTTADDSLLGIWANGMKELDLSWFWLHKVPVFVVHEVKGGKDEPSAIMTQRTSDPLLLTDWQDNKVCDEWMGLARRSRITVDENDWNQWIANSGTEDKAALCFWRSSSLATTENFPGQDTRSTIEVLEEISIPDEGKYGPKPVEMKILVQDRVSWIVPPKVADPNDRGSWEWFVEDADDEDNRCLRYVGRSVKKDLDPNDWPHTYFDRTRKRKIHLYTEIIIPPNLAHDTDVFGLPGPRIRYYNDAKMTPDAVILLQKVPSGDLATFKTPAKQAISFANGQVGATFAKVPVKDIIFAMTTTFAKALQTSLVHFCKTRGGYLRGTFAKVLQHRLKMTIRSYASDWVYKTEKPAQNDIDRSADAPDPNSLPKLPSKATRVNPRDGKMVQIWIIWCPGFLYRLA</sequence>
<feature type="region of interest" description="Disordered" evidence="1">
    <location>
        <begin position="611"/>
        <end position="632"/>
    </location>
</feature>
<evidence type="ECO:0000313" key="3">
    <source>
        <dbReference type="Proteomes" id="UP000297245"/>
    </source>
</evidence>
<organism evidence="2 3">
    <name type="scientific">Dendrothele bispora (strain CBS 962.96)</name>
    <dbReference type="NCBI Taxonomy" id="1314807"/>
    <lineage>
        <taxon>Eukaryota</taxon>
        <taxon>Fungi</taxon>
        <taxon>Dikarya</taxon>
        <taxon>Basidiomycota</taxon>
        <taxon>Agaricomycotina</taxon>
        <taxon>Agaricomycetes</taxon>
        <taxon>Agaricomycetidae</taxon>
        <taxon>Agaricales</taxon>
        <taxon>Agaricales incertae sedis</taxon>
        <taxon>Dendrothele</taxon>
    </lineage>
</organism>
<name>A0A4S8LBL4_DENBC</name>
<dbReference type="Proteomes" id="UP000297245">
    <property type="component" value="Unassembled WGS sequence"/>
</dbReference>
<proteinExistence type="predicted"/>
<dbReference type="AlphaFoldDB" id="A0A4S8LBL4"/>
<gene>
    <name evidence="2" type="ORF">K435DRAFT_805410</name>
</gene>
<reference evidence="2 3" key="1">
    <citation type="journal article" date="2019" name="Nat. Ecol. Evol.">
        <title>Megaphylogeny resolves global patterns of mushroom evolution.</title>
        <authorList>
            <person name="Varga T."/>
            <person name="Krizsan K."/>
            <person name="Foldi C."/>
            <person name="Dima B."/>
            <person name="Sanchez-Garcia M."/>
            <person name="Sanchez-Ramirez S."/>
            <person name="Szollosi G.J."/>
            <person name="Szarkandi J.G."/>
            <person name="Papp V."/>
            <person name="Albert L."/>
            <person name="Andreopoulos W."/>
            <person name="Angelini C."/>
            <person name="Antonin V."/>
            <person name="Barry K.W."/>
            <person name="Bougher N.L."/>
            <person name="Buchanan P."/>
            <person name="Buyck B."/>
            <person name="Bense V."/>
            <person name="Catcheside P."/>
            <person name="Chovatia M."/>
            <person name="Cooper J."/>
            <person name="Damon W."/>
            <person name="Desjardin D."/>
            <person name="Finy P."/>
            <person name="Geml J."/>
            <person name="Haridas S."/>
            <person name="Hughes K."/>
            <person name="Justo A."/>
            <person name="Karasinski D."/>
            <person name="Kautmanova I."/>
            <person name="Kiss B."/>
            <person name="Kocsube S."/>
            <person name="Kotiranta H."/>
            <person name="LaButti K.M."/>
            <person name="Lechner B.E."/>
            <person name="Liimatainen K."/>
            <person name="Lipzen A."/>
            <person name="Lukacs Z."/>
            <person name="Mihaltcheva S."/>
            <person name="Morgado L.N."/>
            <person name="Niskanen T."/>
            <person name="Noordeloos M.E."/>
            <person name="Ohm R.A."/>
            <person name="Ortiz-Santana B."/>
            <person name="Ovrebo C."/>
            <person name="Racz N."/>
            <person name="Riley R."/>
            <person name="Savchenko A."/>
            <person name="Shiryaev A."/>
            <person name="Soop K."/>
            <person name="Spirin V."/>
            <person name="Szebenyi C."/>
            <person name="Tomsovsky M."/>
            <person name="Tulloss R.E."/>
            <person name="Uehling J."/>
            <person name="Grigoriev I.V."/>
            <person name="Vagvolgyi C."/>
            <person name="Papp T."/>
            <person name="Martin F.M."/>
            <person name="Miettinen O."/>
            <person name="Hibbett D.S."/>
            <person name="Nagy L.G."/>
        </authorList>
    </citation>
    <scope>NUCLEOTIDE SEQUENCE [LARGE SCALE GENOMIC DNA]</scope>
    <source>
        <strain evidence="2 3">CBS 962.96</strain>
    </source>
</reference>
<dbReference type="OrthoDB" id="3066419at2759"/>
<protein>
    <submittedName>
        <fullName evidence="2">Uncharacterized protein</fullName>
    </submittedName>
</protein>
<dbReference type="EMBL" id="ML179516">
    <property type="protein sequence ID" value="THU86041.1"/>
    <property type="molecule type" value="Genomic_DNA"/>
</dbReference>
<keyword evidence="3" id="KW-1185">Reference proteome</keyword>
<evidence type="ECO:0000313" key="2">
    <source>
        <dbReference type="EMBL" id="THU86041.1"/>
    </source>
</evidence>
<accession>A0A4S8LBL4</accession>
<evidence type="ECO:0000256" key="1">
    <source>
        <dbReference type="SAM" id="MobiDB-lite"/>
    </source>
</evidence>